<dbReference type="GO" id="GO:0016829">
    <property type="term" value="F:lyase activity"/>
    <property type="evidence" value="ECO:0007669"/>
    <property type="project" value="UniProtKB-KW"/>
</dbReference>
<dbReference type="AlphaFoldDB" id="A0A0A5I110"/>
<reference evidence="12 13" key="1">
    <citation type="submission" date="2014-10" db="EMBL/GenBank/DDBJ databases">
        <title>Genome sequencing of Vibrio sinaloensis T08.</title>
        <authorList>
            <person name="Chan K.-G."/>
            <person name="Mohamad N.I."/>
        </authorList>
    </citation>
    <scope>NUCLEOTIDE SEQUENCE [LARGE SCALE GENOMIC DNA]</scope>
    <source>
        <strain evidence="12 13">T08</strain>
    </source>
</reference>
<keyword evidence="5 10" id="KW-0808">Transferase</keyword>
<dbReference type="InterPro" id="IPR020578">
    <property type="entry name" value="Aminotrans_V_PyrdxlP_BS"/>
</dbReference>
<dbReference type="CDD" id="cd06453">
    <property type="entry name" value="SufS_like"/>
    <property type="match status" value="1"/>
</dbReference>
<keyword evidence="4" id="KW-0963">Cytoplasm</keyword>
<comment type="catalytic activity">
    <reaction evidence="8 10">
        <text>(sulfur carrier)-H + L-cysteine = (sulfur carrier)-SH + L-alanine</text>
        <dbReference type="Rhea" id="RHEA:43892"/>
        <dbReference type="Rhea" id="RHEA-COMP:14737"/>
        <dbReference type="Rhea" id="RHEA-COMP:14739"/>
        <dbReference type="ChEBI" id="CHEBI:29917"/>
        <dbReference type="ChEBI" id="CHEBI:35235"/>
        <dbReference type="ChEBI" id="CHEBI:57972"/>
        <dbReference type="ChEBI" id="CHEBI:64428"/>
        <dbReference type="EC" id="2.8.1.7"/>
    </reaction>
</comment>
<evidence type="ECO:0000256" key="10">
    <source>
        <dbReference type="RuleBase" id="RU004506"/>
    </source>
</evidence>
<dbReference type="InterPro" id="IPR015424">
    <property type="entry name" value="PyrdxlP-dep_Trfase"/>
</dbReference>
<keyword evidence="6 10" id="KW-0663">Pyridoxal phosphate</keyword>
<dbReference type="PROSITE" id="PS00595">
    <property type="entry name" value="AA_TRANSFER_CLASS_5"/>
    <property type="match status" value="1"/>
</dbReference>
<dbReference type="GO" id="GO:0031071">
    <property type="term" value="F:cysteine desulfurase activity"/>
    <property type="evidence" value="ECO:0007669"/>
    <property type="project" value="UniProtKB-UniRule"/>
</dbReference>
<keyword evidence="7" id="KW-0456">Lyase</keyword>
<name>A0A0A5I110_PHOS4</name>
<dbReference type="PANTHER" id="PTHR43586">
    <property type="entry name" value="CYSTEINE DESULFURASE"/>
    <property type="match status" value="1"/>
</dbReference>
<dbReference type="Gene3D" id="3.40.640.10">
    <property type="entry name" value="Type I PLP-dependent aspartate aminotransferase-like (Major domain)"/>
    <property type="match status" value="1"/>
</dbReference>
<dbReference type="Pfam" id="PF00266">
    <property type="entry name" value="Aminotran_5"/>
    <property type="match status" value="1"/>
</dbReference>
<accession>A0A0A5I110</accession>
<dbReference type="Proteomes" id="UP000030451">
    <property type="component" value="Unassembled WGS sequence"/>
</dbReference>
<dbReference type="STRING" id="379097.SE23_05610"/>
<sequence length="410" mass="44756">MADLPPIVSPWAKDFPALGTQVYGKPLVYLDTAATAQTPTSVIERMTQFYQRDYASVHRGAHYLSAKATEDMELVRTQVADFINAAEASNIVFTKGTTEAINLVANSYLRPKVKPEDEIIVTEMEHHANLVPWQLLSDLCGVKIHVWEVNNQGQLDVAELQKLLNNKTRLVALTHVSNVLGQVNPVKNVVKLAHQANVPVLIDGAQAVMHQQVDVSELDCDFYTFSAHKLYGPTGTGVLYAKTEHLTSMVPWEGGGAMIDQVTLPIGTSYGQAPWKFEAGTPNIAGILGLGAAIEYVENIGLNAIAAHEAKLMHYMEKSLANVAGIEIYGESINRSGLISFNLKGHHSFDVGAFLDRYGIAIRTGHHCAMPLVKKLGQSSVCRASIGLYTSSNDIDNLCQALQRISQLLR</sequence>
<dbReference type="InterPro" id="IPR000192">
    <property type="entry name" value="Aminotrans_V_dom"/>
</dbReference>
<dbReference type="EC" id="2.8.1.7" evidence="3 10"/>
<proteinExistence type="inferred from homology"/>
<evidence type="ECO:0000313" key="13">
    <source>
        <dbReference type="Proteomes" id="UP000030451"/>
    </source>
</evidence>
<dbReference type="RefSeq" id="WP_038188512.1">
    <property type="nucleotide sequence ID" value="NZ_JRWP01000004.1"/>
</dbReference>
<dbReference type="InterPro" id="IPR015421">
    <property type="entry name" value="PyrdxlP-dep_Trfase_major"/>
</dbReference>
<dbReference type="InterPro" id="IPR015422">
    <property type="entry name" value="PyrdxlP-dep_Trfase_small"/>
</dbReference>
<dbReference type="SUPFAM" id="SSF53383">
    <property type="entry name" value="PLP-dependent transferases"/>
    <property type="match status" value="1"/>
</dbReference>
<dbReference type="Gene3D" id="3.90.1150.10">
    <property type="entry name" value="Aspartate Aminotransferase, domain 1"/>
    <property type="match status" value="1"/>
</dbReference>
<dbReference type="NCBIfam" id="TIGR01979">
    <property type="entry name" value="sufS"/>
    <property type="match status" value="1"/>
</dbReference>
<evidence type="ECO:0000256" key="1">
    <source>
        <dbReference type="ARBA" id="ARBA00001933"/>
    </source>
</evidence>
<evidence type="ECO:0000313" key="12">
    <source>
        <dbReference type="EMBL" id="KGY10235.1"/>
    </source>
</evidence>
<evidence type="ECO:0000256" key="2">
    <source>
        <dbReference type="ARBA" id="ARBA00010447"/>
    </source>
</evidence>
<dbReference type="GO" id="GO:0006534">
    <property type="term" value="P:cysteine metabolic process"/>
    <property type="evidence" value="ECO:0007669"/>
    <property type="project" value="UniProtKB-UniRule"/>
</dbReference>
<evidence type="ECO:0000256" key="9">
    <source>
        <dbReference type="RuleBase" id="RU004504"/>
    </source>
</evidence>
<organism evidence="12 13">
    <name type="scientific">Photobacterium sp. (strain ATCC 43367)</name>
    <dbReference type="NCBI Taxonomy" id="379097"/>
    <lineage>
        <taxon>Bacteria</taxon>
        <taxon>Pseudomonadati</taxon>
        <taxon>Pseudomonadota</taxon>
        <taxon>Gammaproteobacteria</taxon>
        <taxon>Vibrionales</taxon>
        <taxon>Vibrionaceae</taxon>
        <taxon>Vibrio</taxon>
        <taxon>Vibrio oreintalis group</taxon>
    </lineage>
</organism>
<evidence type="ECO:0000256" key="3">
    <source>
        <dbReference type="ARBA" id="ARBA00012239"/>
    </source>
</evidence>
<dbReference type="InterPro" id="IPR010970">
    <property type="entry name" value="Cys_dSase_SufS"/>
</dbReference>
<comment type="caution">
    <text evidence="12">The sequence shown here is derived from an EMBL/GenBank/DDBJ whole genome shotgun (WGS) entry which is preliminary data.</text>
</comment>
<comment type="cofactor">
    <cofactor evidence="1 9">
        <name>pyridoxal 5'-phosphate</name>
        <dbReference type="ChEBI" id="CHEBI:597326"/>
    </cofactor>
</comment>
<evidence type="ECO:0000256" key="4">
    <source>
        <dbReference type="ARBA" id="ARBA00022490"/>
    </source>
</evidence>
<protein>
    <recommendedName>
        <fullName evidence="3 10">Cysteine desulfurase</fullName>
        <ecNumber evidence="3 10">2.8.1.7</ecNumber>
    </recommendedName>
</protein>
<dbReference type="GO" id="GO:0030170">
    <property type="term" value="F:pyridoxal phosphate binding"/>
    <property type="evidence" value="ECO:0007669"/>
    <property type="project" value="UniProtKB-UniRule"/>
</dbReference>
<evidence type="ECO:0000256" key="8">
    <source>
        <dbReference type="ARBA" id="ARBA00050776"/>
    </source>
</evidence>
<comment type="function">
    <text evidence="10">Catalyzes the removal of elemental sulfur and selenium atoms from L-cysteine, L-cystine, L-selenocysteine, and L-selenocystine to produce L-alanine.</text>
</comment>
<evidence type="ECO:0000256" key="7">
    <source>
        <dbReference type="ARBA" id="ARBA00023239"/>
    </source>
</evidence>
<evidence type="ECO:0000259" key="11">
    <source>
        <dbReference type="Pfam" id="PF00266"/>
    </source>
</evidence>
<dbReference type="InterPro" id="IPR016454">
    <property type="entry name" value="Cysteine_dSase"/>
</dbReference>
<comment type="similarity">
    <text evidence="2 10">Belongs to the class-V pyridoxal-phosphate-dependent aminotransferase family. Csd subfamily.</text>
</comment>
<dbReference type="OrthoDB" id="9808002at2"/>
<dbReference type="PIRSF" id="PIRSF005572">
    <property type="entry name" value="NifS"/>
    <property type="match status" value="1"/>
</dbReference>
<dbReference type="EMBL" id="JRWP01000004">
    <property type="protein sequence ID" value="KGY10235.1"/>
    <property type="molecule type" value="Genomic_DNA"/>
</dbReference>
<evidence type="ECO:0000256" key="5">
    <source>
        <dbReference type="ARBA" id="ARBA00022679"/>
    </source>
</evidence>
<feature type="domain" description="Aminotransferase class V" evidence="11">
    <location>
        <begin position="28"/>
        <end position="398"/>
    </location>
</feature>
<dbReference type="PANTHER" id="PTHR43586:SF25">
    <property type="entry name" value="CYSTEINE DESULFURASE"/>
    <property type="match status" value="1"/>
</dbReference>
<gene>
    <name evidence="12" type="ORF">NM06_04815</name>
</gene>
<evidence type="ECO:0000256" key="6">
    <source>
        <dbReference type="ARBA" id="ARBA00022898"/>
    </source>
</evidence>